<reference evidence="2 3" key="1">
    <citation type="submission" date="2018-03" db="EMBL/GenBank/DDBJ databases">
        <authorList>
            <person name="Guldener U."/>
        </authorList>
    </citation>
    <scope>NUCLEOTIDE SEQUENCE [LARGE SCALE GENOMIC DNA]</scope>
    <source>
        <strain evidence="2 3">DAOM196992</strain>
    </source>
</reference>
<organism evidence="2 3">
    <name type="scientific">Pseudozyma flocculosa</name>
    <dbReference type="NCBI Taxonomy" id="84751"/>
    <lineage>
        <taxon>Eukaryota</taxon>
        <taxon>Fungi</taxon>
        <taxon>Dikarya</taxon>
        <taxon>Basidiomycota</taxon>
        <taxon>Ustilaginomycotina</taxon>
        <taxon>Ustilaginomycetes</taxon>
        <taxon>Ustilaginales</taxon>
        <taxon>Ustilaginaceae</taxon>
        <taxon>Pseudozyma</taxon>
    </lineage>
</organism>
<feature type="region of interest" description="Disordered" evidence="1">
    <location>
        <begin position="1"/>
        <end position="64"/>
    </location>
</feature>
<evidence type="ECO:0000313" key="2">
    <source>
        <dbReference type="EMBL" id="SPO34840.1"/>
    </source>
</evidence>
<gene>
    <name evidence="2" type="ORF">PSFLO_00311</name>
</gene>
<proteinExistence type="predicted"/>
<dbReference type="AlphaFoldDB" id="A0A5C3ESL4"/>
<name>A0A5C3ESL4_9BASI</name>
<keyword evidence="3" id="KW-1185">Reference proteome</keyword>
<sequence length="192" mass="20600">MPTSTRAHTTGAHLRGGGERRSSSSNDGRLGCDGTVSRDRGTIVGPLRPRASKPSQKGFADRGPPNYARANAAAAATYVAATWWAAFTSRTFRQRDRASPRSSWHGGQIAAKILRATAAVAERVGPSALLRAHRRRGAVGLSVPLRSTPSASLFSPLEVMLEVMVDDDDVHRSIWSTTTALFLELDGPRARL</sequence>
<dbReference type="EMBL" id="OOIP01000001">
    <property type="protein sequence ID" value="SPO34840.1"/>
    <property type="molecule type" value="Genomic_DNA"/>
</dbReference>
<dbReference type="Proteomes" id="UP000323386">
    <property type="component" value="Unassembled WGS sequence"/>
</dbReference>
<evidence type="ECO:0000313" key="3">
    <source>
        <dbReference type="Proteomes" id="UP000323386"/>
    </source>
</evidence>
<accession>A0A5C3ESL4</accession>
<protein>
    <submittedName>
        <fullName evidence="2">Uncharacterized protein</fullName>
    </submittedName>
</protein>
<evidence type="ECO:0000256" key="1">
    <source>
        <dbReference type="SAM" id="MobiDB-lite"/>
    </source>
</evidence>